<evidence type="ECO:0000313" key="3">
    <source>
        <dbReference type="EMBL" id="AFM12945.1"/>
    </source>
</evidence>
<dbReference type="OrthoDB" id="5761316at2"/>
<keyword evidence="4" id="KW-1185">Reference proteome</keyword>
<dbReference type="Gene3D" id="2.60.120.260">
    <property type="entry name" value="Galactose-binding domain-like"/>
    <property type="match status" value="1"/>
</dbReference>
<reference evidence="3 4" key="1">
    <citation type="submission" date="2012-06" db="EMBL/GenBank/DDBJ databases">
        <title>The complete chromosome of genome of Turneriella parva DSM 21527.</title>
        <authorList>
            <consortium name="US DOE Joint Genome Institute (JGI-PGF)"/>
            <person name="Lucas S."/>
            <person name="Han J."/>
            <person name="Lapidus A."/>
            <person name="Bruce D."/>
            <person name="Goodwin L."/>
            <person name="Pitluck S."/>
            <person name="Peters L."/>
            <person name="Kyrpides N."/>
            <person name="Mavromatis K."/>
            <person name="Ivanova N."/>
            <person name="Mikhailova N."/>
            <person name="Chertkov O."/>
            <person name="Detter J.C."/>
            <person name="Tapia R."/>
            <person name="Han C."/>
            <person name="Land M."/>
            <person name="Hauser L."/>
            <person name="Markowitz V."/>
            <person name="Cheng J.-F."/>
            <person name="Hugenholtz P."/>
            <person name="Woyke T."/>
            <person name="Wu D."/>
            <person name="Gronow S."/>
            <person name="Wellnitz S."/>
            <person name="Brambilla E."/>
            <person name="Klenk H.-P."/>
            <person name="Eisen J.A."/>
        </authorList>
    </citation>
    <scope>NUCLEOTIDE SEQUENCE [LARGE SCALE GENOMIC DNA]</scope>
    <source>
        <strain evidence="4">ATCC BAA-1111 / DSM 21527 / NCTC 11395 / H</strain>
    </source>
</reference>
<sequence length="262" mass="28651">MRSTQFAMLAIFAGVASCAQVQDDDDMADAAAAELNKLSLYQPAALPAPQTQGLPSEYLQVGENLLINGSFETPVLQTLWSDLANADVPGWHGSWVDETCTAAVRLELQSKDLYSLSPDLNQYAELDSENACTADARLKLTQTFYTQPNHIYRLSFWMRARDAEHAMGLKVTIGGAQTFDYVPTADTWQVVTINFEATASTTTLSFTDTGAGDTYGTLLDAVAVSEISVNTEAMPKPTGKKGKRGKRRHSFEGGRRHKDCRK</sequence>
<dbReference type="HOGENOM" id="CLU_1061484_0_0_12"/>
<organism evidence="3 4">
    <name type="scientific">Turneriella parva (strain ATCC BAA-1111 / DSM 21527 / NCTC 11395 / H)</name>
    <name type="common">Leptospira parva</name>
    <dbReference type="NCBI Taxonomy" id="869212"/>
    <lineage>
        <taxon>Bacteria</taxon>
        <taxon>Pseudomonadati</taxon>
        <taxon>Spirochaetota</taxon>
        <taxon>Spirochaetia</taxon>
        <taxon>Leptospirales</taxon>
        <taxon>Leptospiraceae</taxon>
        <taxon>Turneriella</taxon>
    </lineage>
</organism>
<dbReference type="KEGG" id="tpx:Turpa_2300"/>
<dbReference type="InterPro" id="IPR006946">
    <property type="entry name" value="DGR2-like_dom"/>
</dbReference>
<dbReference type="Pfam" id="PF04862">
    <property type="entry name" value="DUF642"/>
    <property type="match status" value="1"/>
</dbReference>
<accession>I4B6N8</accession>
<feature type="domain" description="DUF642" evidence="2">
    <location>
        <begin position="138"/>
        <end position="224"/>
    </location>
</feature>
<evidence type="ECO:0000259" key="2">
    <source>
        <dbReference type="Pfam" id="PF04862"/>
    </source>
</evidence>
<feature type="region of interest" description="Disordered" evidence="1">
    <location>
        <begin position="231"/>
        <end position="262"/>
    </location>
</feature>
<dbReference type="InterPro" id="IPR008979">
    <property type="entry name" value="Galactose-bd-like_sf"/>
</dbReference>
<dbReference type="STRING" id="869212.Turpa_2300"/>
<protein>
    <recommendedName>
        <fullName evidence="2">DUF642 domain-containing protein</fullName>
    </recommendedName>
</protein>
<proteinExistence type="predicted"/>
<dbReference type="Proteomes" id="UP000006048">
    <property type="component" value="Chromosome"/>
</dbReference>
<name>I4B6N8_TURPD</name>
<dbReference type="AlphaFoldDB" id="I4B6N8"/>
<dbReference type="EMBL" id="CP002959">
    <property type="protein sequence ID" value="AFM12945.1"/>
    <property type="molecule type" value="Genomic_DNA"/>
</dbReference>
<evidence type="ECO:0000313" key="4">
    <source>
        <dbReference type="Proteomes" id="UP000006048"/>
    </source>
</evidence>
<evidence type="ECO:0000256" key="1">
    <source>
        <dbReference type="SAM" id="MobiDB-lite"/>
    </source>
</evidence>
<gene>
    <name evidence="3" type="ordered locus">Turpa_2300</name>
</gene>
<dbReference type="RefSeq" id="WP_014803451.1">
    <property type="nucleotide sequence ID" value="NC_018020.1"/>
</dbReference>
<dbReference type="SUPFAM" id="SSF49785">
    <property type="entry name" value="Galactose-binding domain-like"/>
    <property type="match status" value="1"/>
</dbReference>
<feature type="compositionally biased region" description="Basic residues" evidence="1">
    <location>
        <begin position="238"/>
        <end position="262"/>
    </location>
</feature>
<dbReference type="PROSITE" id="PS51257">
    <property type="entry name" value="PROKAR_LIPOPROTEIN"/>
    <property type="match status" value="1"/>
</dbReference>